<evidence type="ECO:0000313" key="2">
    <source>
        <dbReference type="Proteomes" id="UP000276133"/>
    </source>
</evidence>
<proteinExistence type="predicted"/>
<organism evidence="1 2">
    <name type="scientific">Brachionus plicatilis</name>
    <name type="common">Marine rotifer</name>
    <name type="synonym">Brachionus muelleri</name>
    <dbReference type="NCBI Taxonomy" id="10195"/>
    <lineage>
        <taxon>Eukaryota</taxon>
        <taxon>Metazoa</taxon>
        <taxon>Spiralia</taxon>
        <taxon>Gnathifera</taxon>
        <taxon>Rotifera</taxon>
        <taxon>Eurotatoria</taxon>
        <taxon>Monogononta</taxon>
        <taxon>Pseudotrocha</taxon>
        <taxon>Ploima</taxon>
        <taxon>Brachionidae</taxon>
        <taxon>Brachionus</taxon>
    </lineage>
</organism>
<sequence>MGAEHGLFLAEYLSQINQLQLKKKFGINSKLRVFTFKTKFRLNLIQEFWKIGNKKNVLKMCEKVDSKLRQAWRCYA</sequence>
<protein>
    <submittedName>
        <fullName evidence="1">Uncharacterized protein</fullName>
    </submittedName>
</protein>
<evidence type="ECO:0000313" key="1">
    <source>
        <dbReference type="EMBL" id="RNA05264.1"/>
    </source>
</evidence>
<dbReference type="AlphaFoldDB" id="A0A3M7Q235"/>
<gene>
    <name evidence="1" type="ORF">BpHYR1_041698</name>
</gene>
<keyword evidence="2" id="KW-1185">Reference proteome</keyword>
<dbReference type="Proteomes" id="UP000276133">
    <property type="component" value="Unassembled WGS sequence"/>
</dbReference>
<comment type="caution">
    <text evidence="1">The sequence shown here is derived from an EMBL/GenBank/DDBJ whole genome shotgun (WGS) entry which is preliminary data.</text>
</comment>
<accession>A0A3M7Q235</accession>
<reference evidence="1 2" key="1">
    <citation type="journal article" date="2018" name="Sci. Rep.">
        <title>Genomic signatures of local adaptation to the degree of environmental predictability in rotifers.</title>
        <authorList>
            <person name="Franch-Gras L."/>
            <person name="Hahn C."/>
            <person name="Garcia-Roger E.M."/>
            <person name="Carmona M.J."/>
            <person name="Serra M."/>
            <person name="Gomez A."/>
        </authorList>
    </citation>
    <scope>NUCLEOTIDE SEQUENCE [LARGE SCALE GENOMIC DNA]</scope>
    <source>
        <strain evidence="1">HYR1</strain>
    </source>
</reference>
<dbReference type="EMBL" id="REGN01007802">
    <property type="protein sequence ID" value="RNA05264.1"/>
    <property type="molecule type" value="Genomic_DNA"/>
</dbReference>
<name>A0A3M7Q235_BRAPC</name>